<dbReference type="eggNOG" id="COG1032">
    <property type="taxonomic scope" value="Bacteria"/>
</dbReference>
<sequence length="500" mass="56680">MLADPAGGNSLARVLMIKPKHPHFKGLNKTATPPLGLMSLAAYARERRPGKDVFCIADERVTPRTMDDWTDLVREFHPDLIAVSAMTVEGRRLEKIAARFKADFPEIPIIVGGPLASASGARILESGNIDYILRGEGEVGFIDFLDAKEQGDRFPERPISGLAFRNENQTLVENPMNLHVPDMDEIPIPAWDLIDLSDYQSLSHFTPIDSSSRYAVLFTSRGCPYGCIYCHRIFSKKFRPMNAYRVVDEMECLVKKYQVETFEIVDDIFNLDYGRAMEFCREIKKRGLKVRISFPNGVRGDLLDPDLIRELASVGVYEMAFAVETASPRVQKLIRKNIKLDKIRENIAIAAEAGIFTWGFFMLGFPSETRKELMQTIKFACTSRLHGAYFFTVVPFEGTDLAAMAAAQHGLQPKDLWGDYHHIHKSIAGVSARELSLFQALAFSLFFFDPRRAYRILRDYPLDRMQAVRKFLALSYFLFIEKPLGLIKDSFHSPARSARD</sequence>
<evidence type="ECO:0000256" key="3">
    <source>
        <dbReference type="ARBA" id="ARBA00022679"/>
    </source>
</evidence>
<dbReference type="SUPFAM" id="SSF102114">
    <property type="entry name" value="Radical SAM enzymes"/>
    <property type="match status" value="1"/>
</dbReference>
<dbReference type="PANTHER" id="PTHR43409:SF7">
    <property type="entry name" value="BLL1977 PROTEIN"/>
    <property type="match status" value="1"/>
</dbReference>
<dbReference type="AlphaFoldDB" id="B8F987"/>
<organism evidence="10 11">
    <name type="scientific">Desulfatibacillum aliphaticivorans</name>
    <dbReference type="NCBI Taxonomy" id="218208"/>
    <lineage>
        <taxon>Bacteria</taxon>
        <taxon>Pseudomonadati</taxon>
        <taxon>Thermodesulfobacteriota</taxon>
        <taxon>Desulfobacteria</taxon>
        <taxon>Desulfobacterales</taxon>
        <taxon>Desulfatibacillaceae</taxon>
        <taxon>Desulfatibacillum</taxon>
    </lineage>
</organism>
<dbReference type="InterPro" id="IPR006638">
    <property type="entry name" value="Elp3/MiaA/NifB-like_rSAM"/>
</dbReference>
<dbReference type="GO" id="GO:0003824">
    <property type="term" value="F:catalytic activity"/>
    <property type="evidence" value="ECO:0007669"/>
    <property type="project" value="InterPro"/>
</dbReference>
<dbReference type="InterPro" id="IPR006158">
    <property type="entry name" value="Cobalamin-bd"/>
</dbReference>
<keyword evidence="6" id="KW-0408">Iron</keyword>
<dbReference type="SFLD" id="SFLDS00029">
    <property type="entry name" value="Radical_SAM"/>
    <property type="match status" value="1"/>
</dbReference>
<comment type="cofactor">
    <cofactor evidence="1">
        <name>[4Fe-4S] cluster</name>
        <dbReference type="ChEBI" id="CHEBI:49883"/>
    </cofactor>
</comment>
<dbReference type="SFLD" id="SFLDG01123">
    <property type="entry name" value="methyltransferase_(Class_B)"/>
    <property type="match status" value="1"/>
</dbReference>
<evidence type="ECO:0000313" key="11">
    <source>
        <dbReference type="Proteomes" id="UP000000739"/>
    </source>
</evidence>
<feature type="domain" description="B12-binding" evidence="8">
    <location>
        <begin position="11"/>
        <end position="155"/>
    </location>
</feature>
<dbReference type="SFLD" id="SFLDG01082">
    <property type="entry name" value="B12-binding_domain_containing"/>
    <property type="match status" value="1"/>
</dbReference>
<dbReference type="Pfam" id="PF02310">
    <property type="entry name" value="B12-binding"/>
    <property type="match status" value="1"/>
</dbReference>
<keyword evidence="5" id="KW-0479">Metal-binding</keyword>
<dbReference type="InterPro" id="IPR051198">
    <property type="entry name" value="BchE-like"/>
</dbReference>
<dbReference type="Pfam" id="PF04055">
    <property type="entry name" value="Radical_SAM"/>
    <property type="match status" value="1"/>
</dbReference>
<keyword evidence="4" id="KW-0949">S-adenosyl-L-methionine</keyword>
<evidence type="ECO:0000256" key="1">
    <source>
        <dbReference type="ARBA" id="ARBA00001966"/>
    </source>
</evidence>
<dbReference type="InterPro" id="IPR036724">
    <property type="entry name" value="Cobalamin-bd_sf"/>
</dbReference>
<dbReference type="CDD" id="cd02068">
    <property type="entry name" value="radical_SAM_B12_BD"/>
    <property type="match status" value="1"/>
</dbReference>
<reference evidence="10 11" key="1">
    <citation type="journal article" date="2012" name="Environ. Microbiol.">
        <title>The genome sequence of Desulfatibacillum alkenivorans AK-01: a blueprint for anaerobic alkane oxidation.</title>
        <authorList>
            <person name="Callaghan A.V."/>
            <person name="Morris B.E."/>
            <person name="Pereira I.A."/>
            <person name="McInerney M.J."/>
            <person name="Austin R.N."/>
            <person name="Groves J.T."/>
            <person name="Kukor J.J."/>
            <person name="Suflita J.M."/>
            <person name="Young L.Y."/>
            <person name="Zylstra G.J."/>
            <person name="Wawrik B."/>
        </authorList>
    </citation>
    <scope>NUCLEOTIDE SEQUENCE [LARGE SCALE GENOMIC DNA]</scope>
    <source>
        <strain evidence="10 11">AK-01</strain>
    </source>
</reference>
<gene>
    <name evidence="10" type="ordered locus">Dalk_1130</name>
</gene>
<dbReference type="PROSITE" id="PS51332">
    <property type="entry name" value="B12_BINDING"/>
    <property type="match status" value="1"/>
</dbReference>
<dbReference type="EMBL" id="CP001322">
    <property type="protein sequence ID" value="ACL02833.1"/>
    <property type="molecule type" value="Genomic_DNA"/>
</dbReference>
<dbReference type="GO" id="GO:0031419">
    <property type="term" value="F:cobalamin binding"/>
    <property type="evidence" value="ECO:0007669"/>
    <property type="project" value="InterPro"/>
</dbReference>
<dbReference type="Gene3D" id="3.40.50.280">
    <property type="entry name" value="Cobalamin-binding domain"/>
    <property type="match status" value="1"/>
</dbReference>
<keyword evidence="7" id="KW-0411">Iron-sulfur</keyword>
<name>B8F987_DESAL</name>
<dbReference type="InterPro" id="IPR058240">
    <property type="entry name" value="rSAM_sf"/>
</dbReference>
<evidence type="ECO:0000256" key="4">
    <source>
        <dbReference type="ARBA" id="ARBA00022691"/>
    </source>
</evidence>
<dbReference type="Gene3D" id="3.80.30.20">
    <property type="entry name" value="tm_1862 like domain"/>
    <property type="match status" value="1"/>
</dbReference>
<dbReference type="SMART" id="SM00729">
    <property type="entry name" value="Elp3"/>
    <property type="match status" value="1"/>
</dbReference>
<evidence type="ECO:0000256" key="5">
    <source>
        <dbReference type="ARBA" id="ARBA00022723"/>
    </source>
</evidence>
<dbReference type="CDD" id="cd01335">
    <property type="entry name" value="Radical_SAM"/>
    <property type="match status" value="1"/>
</dbReference>
<dbReference type="HOGENOM" id="CLU_021572_4_3_7"/>
<protein>
    <submittedName>
        <fullName evidence="10">Radical SAM domain protein</fullName>
    </submittedName>
</protein>
<evidence type="ECO:0000259" key="9">
    <source>
        <dbReference type="PROSITE" id="PS51918"/>
    </source>
</evidence>
<dbReference type="PANTHER" id="PTHR43409">
    <property type="entry name" value="ANAEROBIC MAGNESIUM-PROTOPORPHYRIN IX MONOMETHYL ESTER CYCLASE-RELATED"/>
    <property type="match status" value="1"/>
</dbReference>
<dbReference type="GO" id="GO:0046872">
    <property type="term" value="F:metal ion binding"/>
    <property type="evidence" value="ECO:0007669"/>
    <property type="project" value="UniProtKB-KW"/>
</dbReference>
<keyword evidence="11" id="KW-1185">Reference proteome</keyword>
<evidence type="ECO:0000313" key="10">
    <source>
        <dbReference type="EMBL" id="ACL02833.1"/>
    </source>
</evidence>
<dbReference type="Proteomes" id="UP000000739">
    <property type="component" value="Chromosome"/>
</dbReference>
<keyword evidence="2" id="KW-0489">Methyltransferase</keyword>
<dbReference type="InterPro" id="IPR007197">
    <property type="entry name" value="rSAM"/>
</dbReference>
<dbReference type="SUPFAM" id="SSF52242">
    <property type="entry name" value="Cobalamin (vitamin B12)-binding domain"/>
    <property type="match status" value="1"/>
</dbReference>
<feature type="domain" description="Radical SAM core" evidence="9">
    <location>
        <begin position="209"/>
        <end position="431"/>
    </location>
</feature>
<evidence type="ECO:0000259" key="8">
    <source>
        <dbReference type="PROSITE" id="PS51332"/>
    </source>
</evidence>
<evidence type="ECO:0000256" key="6">
    <source>
        <dbReference type="ARBA" id="ARBA00023004"/>
    </source>
</evidence>
<keyword evidence="3" id="KW-0808">Transferase</keyword>
<evidence type="ECO:0000256" key="7">
    <source>
        <dbReference type="ARBA" id="ARBA00023014"/>
    </source>
</evidence>
<accession>B8F987</accession>
<dbReference type="InterPro" id="IPR034466">
    <property type="entry name" value="Methyltransferase_Class_B"/>
</dbReference>
<dbReference type="KEGG" id="dal:Dalk_1130"/>
<dbReference type="InterPro" id="IPR023404">
    <property type="entry name" value="rSAM_horseshoe"/>
</dbReference>
<evidence type="ECO:0000256" key="2">
    <source>
        <dbReference type="ARBA" id="ARBA00022603"/>
    </source>
</evidence>
<dbReference type="GO" id="GO:0051539">
    <property type="term" value="F:4 iron, 4 sulfur cluster binding"/>
    <property type="evidence" value="ECO:0007669"/>
    <property type="project" value="UniProtKB-KW"/>
</dbReference>
<proteinExistence type="predicted"/>
<dbReference type="PROSITE" id="PS51918">
    <property type="entry name" value="RADICAL_SAM"/>
    <property type="match status" value="1"/>
</dbReference>